<dbReference type="AlphaFoldDB" id="K0RBL9"/>
<evidence type="ECO:0000256" key="1">
    <source>
        <dbReference type="SAM" id="MobiDB-lite"/>
    </source>
</evidence>
<dbReference type="EMBL" id="AGNL01042241">
    <property type="protein sequence ID" value="EJK51088.1"/>
    <property type="molecule type" value="Genomic_DNA"/>
</dbReference>
<name>K0RBL9_THAOC</name>
<protein>
    <submittedName>
        <fullName evidence="2">Uncharacterized protein</fullName>
    </submittedName>
</protein>
<feature type="region of interest" description="Disordered" evidence="1">
    <location>
        <begin position="1"/>
        <end position="22"/>
    </location>
</feature>
<organism evidence="2 3">
    <name type="scientific">Thalassiosira oceanica</name>
    <name type="common">Marine diatom</name>
    <dbReference type="NCBI Taxonomy" id="159749"/>
    <lineage>
        <taxon>Eukaryota</taxon>
        <taxon>Sar</taxon>
        <taxon>Stramenopiles</taxon>
        <taxon>Ochrophyta</taxon>
        <taxon>Bacillariophyta</taxon>
        <taxon>Coscinodiscophyceae</taxon>
        <taxon>Thalassiosirophycidae</taxon>
        <taxon>Thalassiosirales</taxon>
        <taxon>Thalassiosiraceae</taxon>
        <taxon>Thalassiosira</taxon>
    </lineage>
</organism>
<gene>
    <name evidence="2" type="ORF">THAOC_29775</name>
</gene>
<feature type="compositionally biased region" description="Polar residues" evidence="1">
    <location>
        <begin position="1"/>
        <end position="11"/>
    </location>
</feature>
<comment type="caution">
    <text evidence="2">The sequence shown here is derived from an EMBL/GenBank/DDBJ whole genome shotgun (WGS) entry which is preliminary data.</text>
</comment>
<evidence type="ECO:0000313" key="3">
    <source>
        <dbReference type="Proteomes" id="UP000266841"/>
    </source>
</evidence>
<dbReference type="Proteomes" id="UP000266841">
    <property type="component" value="Unassembled WGS sequence"/>
</dbReference>
<reference evidence="2 3" key="1">
    <citation type="journal article" date="2012" name="Genome Biol.">
        <title>Genome and low-iron response of an oceanic diatom adapted to chronic iron limitation.</title>
        <authorList>
            <person name="Lommer M."/>
            <person name="Specht M."/>
            <person name="Roy A.S."/>
            <person name="Kraemer L."/>
            <person name="Andreson R."/>
            <person name="Gutowska M.A."/>
            <person name="Wolf J."/>
            <person name="Bergner S.V."/>
            <person name="Schilhabel M.B."/>
            <person name="Klostermeier U.C."/>
            <person name="Beiko R.G."/>
            <person name="Rosenstiel P."/>
            <person name="Hippler M."/>
            <person name="Laroche J."/>
        </authorList>
    </citation>
    <scope>NUCLEOTIDE SEQUENCE [LARGE SCALE GENOMIC DNA]</scope>
    <source>
        <strain evidence="2 3">CCMP1005</strain>
    </source>
</reference>
<proteinExistence type="predicted"/>
<evidence type="ECO:0000313" key="2">
    <source>
        <dbReference type="EMBL" id="EJK51088.1"/>
    </source>
</evidence>
<sequence>MKNCTGIQLTSERPWDPQNAKLPDRLDTWPELYEEAFDATDGERARFISAVESNKQACIGRHDMTYESDFILSSVGGGYVEQTFTENLVKSVRVSGVASATRHTPHSVVDIARKFGVSLKKAAEIAVRTHQRGVRQGQRPLLKRYKALTHIDKRVLPDKWHMDFVHANVKSIDQNVGLFIISNGSFVEVWPAPANSNVYAGEALNDMCYPRSSRPINTAASRRMTVASRLQSGRTKYTLYRR</sequence>
<accession>K0RBL9</accession>
<keyword evidence="3" id="KW-1185">Reference proteome</keyword>